<reference evidence="3 4" key="1">
    <citation type="submission" date="2019-11" db="EMBL/GenBank/DDBJ databases">
        <title>Streptomyces typhae sp. nov., a novel endophytic actinomycete isolated from the root of cattail pollen (Typha angustifolia L.).</title>
        <authorList>
            <person name="Peng C."/>
        </authorList>
    </citation>
    <scope>NUCLEOTIDE SEQUENCE [LARGE SCALE GENOMIC DNA]</scope>
    <source>
        <strain evidence="4">p1417</strain>
    </source>
</reference>
<feature type="region of interest" description="Disordered" evidence="1">
    <location>
        <begin position="1"/>
        <end position="24"/>
    </location>
</feature>
<keyword evidence="4" id="KW-1185">Reference proteome</keyword>
<evidence type="ECO:0000259" key="2">
    <source>
        <dbReference type="Pfam" id="PF04149"/>
    </source>
</evidence>
<evidence type="ECO:0000313" key="3">
    <source>
        <dbReference type="EMBL" id="MVO86049.1"/>
    </source>
</evidence>
<proteinExistence type="predicted"/>
<dbReference type="Proteomes" id="UP000483802">
    <property type="component" value="Unassembled WGS sequence"/>
</dbReference>
<protein>
    <submittedName>
        <fullName evidence="3">DUF397 domain-containing protein</fullName>
    </submittedName>
</protein>
<evidence type="ECO:0000256" key="1">
    <source>
        <dbReference type="SAM" id="MobiDB-lite"/>
    </source>
</evidence>
<name>A0A6L6WWB7_9ACTN</name>
<organism evidence="3 4">
    <name type="scientific">Streptomyces typhae</name>
    <dbReference type="NCBI Taxonomy" id="2681492"/>
    <lineage>
        <taxon>Bacteria</taxon>
        <taxon>Bacillati</taxon>
        <taxon>Actinomycetota</taxon>
        <taxon>Actinomycetes</taxon>
        <taxon>Kitasatosporales</taxon>
        <taxon>Streptomycetaceae</taxon>
        <taxon>Streptomyces</taxon>
    </lineage>
</organism>
<evidence type="ECO:0000313" key="4">
    <source>
        <dbReference type="Proteomes" id="UP000483802"/>
    </source>
</evidence>
<dbReference type="Pfam" id="PF04149">
    <property type="entry name" value="DUF397"/>
    <property type="match status" value="1"/>
</dbReference>
<sequence>MNPDSGLAQPTLRWFKSSHSSNDGPECVEVAIPPIRTTVHIRDSKNTCGPCLTVQGAAWAEFVGFAARR</sequence>
<dbReference type="InterPro" id="IPR007278">
    <property type="entry name" value="DUF397"/>
</dbReference>
<feature type="domain" description="DUF397" evidence="2">
    <location>
        <begin position="12"/>
        <end position="65"/>
    </location>
</feature>
<dbReference type="AlphaFoldDB" id="A0A6L6WWB7"/>
<dbReference type="EMBL" id="WPNZ01000007">
    <property type="protein sequence ID" value="MVO86049.1"/>
    <property type="molecule type" value="Genomic_DNA"/>
</dbReference>
<accession>A0A6L6WWB7</accession>
<gene>
    <name evidence="3" type="ORF">GPA10_15135</name>
</gene>
<comment type="caution">
    <text evidence="3">The sequence shown here is derived from an EMBL/GenBank/DDBJ whole genome shotgun (WGS) entry which is preliminary data.</text>
</comment>
<dbReference type="RefSeq" id="WP_157165936.1">
    <property type="nucleotide sequence ID" value="NZ_WPNZ01000007.1"/>
</dbReference>